<dbReference type="EMBL" id="MPOJ01000010">
    <property type="protein sequence ID" value="OOH72911.1"/>
    <property type="molecule type" value="Genomic_DNA"/>
</dbReference>
<sequence>MGKLINEFELADWFGVSVLTLRRTRCCNPERHPPYKKLGSSVLYDPEEVQRWIDSRTVNGLDTPKTPSPASSAKQTHRGAPTKIERVKKARNASK</sequence>
<feature type="region of interest" description="Disordered" evidence="1">
    <location>
        <begin position="56"/>
        <end position="95"/>
    </location>
</feature>
<evidence type="ECO:0008006" key="4">
    <source>
        <dbReference type="Google" id="ProtNLM"/>
    </source>
</evidence>
<gene>
    <name evidence="2" type="ORF">BOX24_05885</name>
</gene>
<name>A0A1V3SVL3_9BACT</name>
<evidence type="ECO:0000256" key="1">
    <source>
        <dbReference type="SAM" id="MobiDB-lite"/>
    </source>
</evidence>
<comment type="caution">
    <text evidence="2">The sequence shown here is derived from an EMBL/GenBank/DDBJ whole genome shotgun (WGS) entry which is preliminary data.</text>
</comment>
<dbReference type="AlphaFoldDB" id="A0A1V3SVL3"/>
<organism evidence="2 3">
    <name type="scientific">Leptospirillum ferriphilum</name>
    <dbReference type="NCBI Taxonomy" id="178606"/>
    <lineage>
        <taxon>Bacteria</taxon>
        <taxon>Pseudomonadati</taxon>
        <taxon>Nitrospirota</taxon>
        <taxon>Nitrospiria</taxon>
        <taxon>Nitrospirales</taxon>
        <taxon>Nitrospiraceae</taxon>
        <taxon>Leptospirillum</taxon>
    </lineage>
</organism>
<accession>A0A1V3SVL3</accession>
<reference evidence="2 3" key="1">
    <citation type="submission" date="2016-11" db="EMBL/GenBank/DDBJ databases">
        <title>Comparative genomics of co-occurring bacteria in distinct bioleaching systems unravels niche-specific adaptation.</title>
        <authorList>
            <person name="Zhang X."/>
            <person name="Liu X."/>
            <person name="Yin H."/>
        </authorList>
    </citation>
    <scope>NUCLEOTIDE SEQUENCE [LARGE SCALE GENOMIC DNA]</scope>
    <source>
        <strain evidence="2 3">DX</strain>
    </source>
</reference>
<dbReference type="SUPFAM" id="SSF46955">
    <property type="entry name" value="Putative DNA-binding domain"/>
    <property type="match status" value="1"/>
</dbReference>
<proteinExistence type="predicted"/>
<dbReference type="InterPro" id="IPR036388">
    <property type="entry name" value="WH-like_DNA-bd_sf"/>
</dbReference>
<evidence type="ECO:0000313" key="2">
    <source>
        <dbReference type="EMBL" id="OOH72911.1"/>
    </source>
</evidence>
<dbReference type="InterPro" id="IPR009061">
    <property type="entry name" value="DNA-bd_dom_put_sf"/>
</dbReference>
<protein>
    <recommendedName>
        <fullName evidence="4">Helix-turn-helix domain-containing protein</fullName>
    </recommendedName>
</protein>
<feature type="compositionally biased region" description="Basic residues" evidence="1">
    <location>
        <begin position="86"/>
        <end position="95"/>
    </location>
</feature>
<evidence type="ECO:0000313" key="3">
    <source>
        <dbReference type="Proteomes" id="UP000188586"/>
    </source>
</evidence>
<dbReference type="Proteomes" id="UP000188586">
    <property type="component" value="Unassembled WGS sequence"/>
</dbReference>
<dbReference type="Gene3D" id="1.10.10.10">
    <property type="entry name" value="Winged helix-like DNA-binding domain superfamily/Winged helix DNA-binding domain"/>
    <property type="match status" value="1"/>
</dbReference>